<name>A0A0E3BBC2_9BURK</name>
<feature type="transmembrane region" description="Helical" evidence="1">
    <location>
        <begin position="97"/>
        <end position="115"/>
    </location>
</feature>
<evidence type="ECO:0000313" key="3">
    <source>
        <dbReference type="Proteomes" id="UP000029567"/>
    </source>
</evidence>
<keyword evidence="1" id="KW-1133">Transmembrane helix</keyword>
<dbReference type="Proteomes" id="UP000029567">
    <property type="component" value="Unassembled WGS sequence"/>
</dbReference>
<proteinExistence type="predicted"/>
<sequence length="189" mass="20904">MNDKYELPQHETMSFLTDAEAQHIYLALELAKRAYKGDSEAALKDLRNDPAQFATTAQHYICKKPPSVLKMQLLHGAVALAITVTLLFRPFDLIWSDWLIGTLAICFALSKVVGLQKNLKGMAAQLQMVLQGLQTKPDQLDSNALAMYVEKHAPLKKLAAELGAASSMTMKELVLLKACELRILLGKPL</sequence>
<dbReference type="AlphaFoldDB" id="A0A0E3BBC2"/>
<keyword evidence="1" id="KW-0472">Membrane</keyword>
<reference evidence="2 3" key="1">
    <citation type="submission" date="2013-09" db="EMBL/GenBank/DDBJ databases">
        <title>High correlation between genotypes and phenotypes of environmental bacteria Comamonas testosteroni strains.</title>
        <authorList>
            <person name="Liu L."/>
            <person name="Zhu W."/>
            <person name="Xia X."/>
            <person name="Xu B."/>
            <person name="Luo M."/>
            <person name="Wang G."/>
        </authorList>
    </citation>
    <scope>NUCLEOTIDE SEQUENCE [LARGE SCALE GENOMIC DNA]</scope>
    <source>
        <strain evidence="2 3">JL14</strain>
    </source>
</reference>
<dbReference type="EMBL" id="AWTN01000106">
    <property type="protein sequence ID" value="KGG87673.1"/>
    <property type="molecule type" value="Genomic_DNA"/>
</dbReference>
<organism evidence="2 3">
    <name type="scientific">Comamonas thiooxydans</name>
    <dbReference type="NCBI Taxonomy" id="363952"/>
    <lineage>
        <taxon>Bacteria</taxon>
        <taxon>Pseudomonadati</taxon>
        <taxon>Pseudomonadota</taxon>
        <taxon>Betaproteobacteria</taxon>
        <taxon>Burkholderiales</taxon>
        <taxon>Comamonadaceae</taxon>
        <taxon>Comamonas</taxon>
    </lineage>
</organism>
<accession>A0A0E3BBC2</accession>
<feature type="transmembrane region" description="Helical" evidence="1">
    <location>
        <begin position="73"/>
        <end position="91"/>
    </location>
</feature>
<dbReference type="RefSeq" id="WP_034381832.1">
    <property type="nucleotide sequence ID" value="NZ_AWTN01000106.1"/>
</dbReference>
<gene>
    <name evidence="2" type="ORF">P245_19675</name>
</gene>
<comment type="caution">
    <text evidence="2">The sequence shown here is derived from an EMBL/GenBank/DDBJ whole genome shotgun (WGS) entry which is preliminary data.</text>
</comment>
<evidence type="ECO:0000256" key="1">
    <source>
        <dbReference type="SAM" id="Phobius"/>
    </source>
</evidence>
<protein>
    <submittedName>
        <fullName evidence="2">Uncharacterized protein</fullName>
    </submittedName>
</protein>
<evidence type="ECO:0000313" key="2">
    <source>
        <dbReference type="EMBL" id="KGG87673.1"/>
    </source>
</evidence>
<keyword evidence="1" id="KW-0812">Transmembrane</keyword>